<feature type="region of interest" description="Disordered" evidence="1">
    <location>
        <begin position="61"/>
        <end position="102"/>
    </location>
</feature>
<sequence>MSHRTGVKMPVLEEYTKALTQIIKDINIDSGLNRNERAQAIKVLEGLKLRKMSQIVKENFSRPVDTDDTHTKDEAVPLAESIANTISKHRPKDFKSDVTPKR</sequence>
<proteinExistence type="predicted"/>
<feature type="compositionally biased region" description="Basic and acidic residues" evidence="1">
    <location>
        <begin position="64"/>
        <end position="75"/>
    </location>
</feature>
<feature type="compositionally biased region" description="Basic and acidic residues" evidence="1">
    <location>
        <begin position="93"/>
        <end position="102"/>
    </location>
</feature>
<keyword evidence="3" id="KW-1185">Reference proteome</keyword>
<protein>
    <submittedName>
        <fullName evidence="2">Uncharacterized protein</fullName>
    </submittedName>
</protein>
<dbReference type="EMBL" id="ON649698">
    <property type="protein sequence ID" value="UVF62251.1"/>
    <property type="molecule type" value="Genomic_DNA"/>
</dbReference>
<dbReference type="Proteomes" id="UP001156951">
    <property type="component" value="Segment"/>
</dbReference>
<evidence type="ECO:0000313" key="2">
    <source>
        <dbReference type="EMBL" id="UVF62251.1"/>
    </source>
</evidence>
<reference evidence="2 3" key="1">
    <citation type="submission" date="2022-05" db="EMBL/GenBank/DDBJ databases">
        <title>Diverse viruses of marine archaea discovered using metagenomics.</title>
        <authorList>
            <person name="Zhou Y."/>
        </authorList>
    </citation>
    <scope>NUCLEOTIDE SEQUENCE [LARGE SCALE GENOMIC DNA]</scope>
    <source>
        <strain evidence="2">YSH_1032793</strain>
    </source>
</reference>
<organism evidence="2 3">
    <name type="scientific">Nitrososphaeria virus YSH_1032793</name>
    <dbReference type="NCBI Taxonomy" id="3071320"/>
    <lineage>
        <taxon>Viruses</taxon>
        <taxon>Duplodnaviria</taxon>
        <taxon>Heunggongvirae</taxon>
        <taxon>Uroviricota</taxon>
        <taxon>Caudoviricetes</taxon>
        <taxon>Juravirales</taxon>
        <taxon>Yanlukaviridae</taxon>
        <taxon>Sweetvirus</taxon>
        <taxon>Sweetvirus yangshanense</taxon>
    </lineage>
</organism>
<name>A0A976UAD5_9CAUD</name>
<evidence type="ECO:0000313" key="3">
    <source>
        <dbReference type="Proteomes" id="UP001156951"/>
    </source>
</evidence>
<accession>A0A976UAD5</accession>
<evidence type="ECO:0000256" key="1">
    <source>
        <dbReference type="SAM" id="MobiDB-lite"/>
    </source>
</evidence>